<sequence length="798" mass="85275">MKRDDFNFDLLLGDLAAGASTPVPTSRPAGPRSPRRVKRDFLTPQLDLGHELIIDNFAGGGGTSTGLEEAFGRPVDIAINHDPEALALHAMNHPLTKHLCESVWDVDPIKVTNNQPVGLVWLSPDCKHFSKAKGGTPVAKNIRGLAWVTLRWAAKCKPRVIMLENVEEFKTWGPLLVDAEGNFRPDPSKKGRTFESFLRQLRGHGYTVDHKEMRASDYDTPTIRKRFFLVARRDGLPIRWPVPTNGAPTSAGVLAGNLAPWRTAAECIDWTIPCPSIFERKRPLADATLRRIAKGIQRYVVDAETPFIIGQGGPIYSGKPVSADQPFGTLTTENHRALVVPSIVPVTHQGGDRSESVHEPFRTITSAQRGEKALAVATLVDAAHGEVSPSGVKRWGPGCKDISTPLGTVTASGGNAALVTAFLNEHANSSNQRTMPADEPLRTICAQVKGGHFSAVSATLVGVGGRAGESRPRGANEPAATITAKGDTAIATAFLAKHYTGVVGSDLEDPLGTVTSCDHHSLITTHIQRDMGRSVGHPADVPLATVTAGGGGKAALVSAHITKFRTGATGSDMNLPVPTITAGPKENPAGAPHALGIVTAHIEAMYSQKGDESRGQDAREPIKTVTASAQHAVMTSSLVKLRGTSSTASMDEPLHTVSAGGQHHAEVRAFLLAYYGTDQDQSPNSPLATVTSRDRFGLVTIQGVDYQIVDIGLRMLEPAELYRAQGFPAAYVIREIPDPKLLFKDGHQADGNPLDLPRVPLTKSAQVRMCGNSVCPPMARALIQANFMHEREMGTVAA</sequence>
<dbReference type="Proteomes" id="UP001162889">
    <property type="component" value="Unassembled WGS sequence"/>
</dbReference>
<protein>
    <submittedName>
        <fullName evidence="5">DNA (Cytosine-5)-methyltransferase 1</fullName>
        <ecNumber evidence="5">2.1.1.37</ecNumber>
    </submittedName>
    <submittedName>
        <fullName evidence="4">DNA cytosine methyltransferase</fullName>
    </submittedName>
</protein>
<evidence type="ECO:0000256" key="3">
    <source>
        <dbReference type="ARBA" id="ARBA00022691"/>
    </source>
</evidence>
<gene>
    <name evidence="4" type="ORF">KVP70_13385</name>
    <name evidence="5" type="ORF">L1274_000759</name>
</gene>
<dbReference type="InterPro" id="IPR001525">
    <property type="entry name" value="C5_MeTfrase"/>
</dbReference>
<dbReference type="Proteomes" id="UP001155901">
    <property type="component" value="Unassembled WGS sequence"/>
</dbReference>
<keyword evidence="2 5" id="KW-0808">Transferase</keyword>
<dbReference type="EMBL" id="JAHTGR010000006">
    <property type="protein sequence ID" value="MBV6321935.1"/>
    <property type="molecule type" value="Genomic_DNA"/>
</dbReference>
<evidence type="ECO:0000313" key="6">
    <source>
        <dbReference type="Proteomes" id="UP001155901"/>
    </source>
</evidence>
<proteinExistence type="predicted"/>
<evidence type="ECO:0000313" key="4">
    <source>
        <dbReference type="EMBL" id="MBV6321935.1"/>
    </source>
</evidence>
<dbReference type="EC" id="2.1.1.37" evidence="5"/>
<evidence type="ECO:0000313" key="7">
    <source>
        <dbReference type="Proteomes" id="UP001162889"/>
    </source>
</evidence>
<dbReference type="GO" id="GO:0044027">
    <property type="term" value="P:negative regulation of gene expression via chromosomal CpG island methylation"/>
    <property type="evidence" value="ECO:0007669"/>
    <property type="project" value="TreeGrafter"/>
</dbReference>
<evidence type="ECO:0000313" key="5">
    <source>
        <dbReference type="EMBL" id="MCP2007071.1"/>
    </source>
</evidence>
<evidence type="ECO:0000256" key="2">
    <source>
        <dbReference type="ARBA" id="ARBA00022679"/>
    </source>
</evidence>
<dbReference type="Pfam" id="PF00145">
    <property type="entry name" value="DNA_methylase"/>
    <property type="match status" value="1"/>
</dbReference>
<name>A0AA41H9B5_9BURK</name>
<dbReference type="AlphaFoldDB" id="A0AA41H9B5"/>
<reference evidence="4" key="1">
    <citation type="submission" date="2021-07" db="EMBL/GenBank/DDBJ databases">
        <title>Characterization of violacein-producing bacteria and related species.</title>
        <authorList>
            <person name="Wilson H.S."/>
            <person name="De Leon M.E."/>
        </authorList>
    </citation>
    <scope>NUCLEOTIDE SEQUENCE</scope>
    <source>
        <strain evidence="4">HSC-15S17</strain>
    </source>
</reference>
<dbReference type="PANTHER" id="PTHR10629:SF52">
    <property type="entry name" value="DNA (CYTOSINE-5)-METHYLTRANSFERASE 1"/>
    <property type="match status" value="1"/>
</dbReference>
<accession>A0AA41H9B5</accession>
<keyword evidence="3" id="KW-0949">S-adenosyl-L-methionine</keyword>
<keyword evidence="1 4" id="KW-0489">Methyltransferase</keyword>
<dbReference type="EMBL" id="JALJZU010000001">
    <property type="protein sequence ID" value="MCP2007071.1"/>
    <property type="molecule type" value="Genomic_DNA"/>
</dbReference>
<comment type="caution">
    <text evidence="4">The sequence shown here is derived from an EMBL/GenBank/DDBJ whole genome shotgun (WGS) entry which is preliminary data.</text>
</comment>
<dbReference type="PANTHER" id="PTHR10629">
    <property type="entry name" value="CYTOSINE-SPECIFIC METHYLTRANSFERASE"/>
    <property type="match status" value="1"/>
</dbReference>
<dbReference type="GO" id="GO:0003677">
    <property type="term" value="F:DNA binding"/>
    <property type="evidence" value="ECO:0007669"/>
    <property type="project" value="TreeGrafter"/>
</dbReference>
<dbReference type="GO" id="GO:0003886">
    <property type="term" value="F:DNA (cytosine-5-)-methyltransferase activity"/>
    <property type="evidence" value="ECO:0007669"/>
    <property type="project" value="UniProtKB-EC"/>
</dbReference>
<organism evidence="4 6">
    <name type="scientific">Duganella violaceipulchra</name>
    <dbReference type="NCBI Taxonomy" id="2849652"/>
    <lineage>
        <taxon>Bacteria</taxon>
        <taxon>Pseudomonadati</taxon>
        <taxon>Pseudomonadota</taxon>
        <taxon>Betaproteobacteria</taxon>
        <taxon>Burkholderiales</taxon>
        <taxon>Oxalobacteraceae</taxon>
        <taxon>Telluria group</taxon>
        <taxon>Duganella</taxon>
    </lineage>
</organism>
<dbReference type="InterPro" id="IPR050390">
    <property type="entry name" value="C5-Methyltransferase"/>
</dbReference>
<dbReference type="GO" id="GO:0032259">
    <property type="term" value="P:methylation"/>
    <property type="evidence" value="ECO:0007669"/>
    <property type="project" value="UniProtKB-KW"/>
</dbReference>
<evidence type="ECO:0000256" key="1">
    <source>
        <dbReference type="ARBA" id="ARBA00022603"/>
    </source>
</evidence>
<keyword evidence="7" id="KW-1185">Reference proteome</keyword>
<reference evidence="5" key="2">
    <citation type="submission" date="2022-03" db="EMBL/GenBank/DDBJ databases">
        <title>Genome Encyclopedia of Bacteria and Archaea VI: Functional Genomics of Type Strains.</title>
        <authorList>
            <person name="Whitman W."/>
        </authorList>
    </citation>
    <scope>NUCLEOTIDE SEQUENCE</scope>
    <source>
        <strain evidence="5">HSC-15S17</strain>
    </source>
</reference>